<evidence type="ECO:0000313" key="2">
    <source>
        <dbReference type="EMBL" id="PNY80591.1"/>
    </source>
</evidence>
<dbReference type="PROSITE" id="PS51832">
    <property type="entry name" value="HD_GYP"/>
    <property type="match status" value="1"/>
</dbReference>
<dbReference type="PANTHER" id="PTHR43155:SF2">
    <property type="entry name" value="CYCLIC DI-GMP PHOSPHODIESTERASE PA4108"/>
    <property type="match status" value="1"/>
</dbReference>
<dbReference type="Proteomes" id="UP000236379">
    <property type="component" value="Unassembled WGS sequence"/>
</dbReference>
<dbReference type="CDD" id="cd00077">
    <property type="entry name" value="HDc"/>
    <property type="match status" value="1"/>
</dbReference>
<dbReference type="SMART" id="SM00471">
    <property type="entry name" value="HDc"/>
    <property type="match status" value="1"/>
</dbReference>
<dbReference type="AlphaFoldDB" id="A0A2K3UVN5"/>
<keyword evidence="3" id="KW-1185">Reference proteome</keyword>
<feature type="domain" description="HD-GYP" evidence="1">
    <location>
        <begin position="25"/>
        <end position="223"/>
    </location>
</feature>
<accession>A0A2K3UVN5</accession>
<dbReference type="PANTHER" id="PTHR43155">
    <property type="entry name" value="CYCLIC DI-GMP PHOSPHODIESTERASE PA4108-RELATED"/>
    <property type="match status" value="1"/>
</dbReference>
<reference evidence="2 3" key="1">
    <citation type="submission" date="2018-01" db="EMBL/GenBank/DDBJ databases">
        <title>Deinococcus koreensis sp. nov., a radiation-resistant bacterium isolated from river water.</title>
        <authorList>
            <person name="Choi A."/>
        </authorList>
    </citation>
    <scope>NUCLEOTIDE SEQUENCE [LARGE SCALE GENOMIC DNA]</scope>
    <source>
        <strain evidence="2 3">SJW1-2</strain>
    </source>
</reference>
<dbReference type="RefSeq" id="WP_103310483.1">
    <property type="nucleotide sequence ID" value="NZ_PPPD01000001.1"/>
</dbReference>
<proteinExistence type="predicted"/>
<evidence type="ECO:0000313" key="3">
    <source>
        <dbReference type="Proteomes" id="UP000236379"/>
    </source>
</evidence>
<dbReference type="Gene3D" id="1.10.3210.10">
    <property type="entry name" value="Hypothetical protein af1432"/>
    <property type="match status" value="1"/>
</dbReference>
<dbReference type="Pfam" id="PF13487">
    <property type="entry name" value="HD_5"/>
    <property type="match status" value="1"/>
</dbReference>
<gene>
    <name evidence="2" type="ORF">CVO96_03730</name>
</gene>
<dbReference type="SUPFAM" id="SSF109604">
    <property type="entry name" value="HD-domain/PDEase-like"/>
    <property type="match status" value="1"/>
</dbReference>
<name>A0A2K3UVN5_9DEIO</name>
<protein>
    <submittedName>
        <fullName evidence="2">HD-GYP domain-containing protein</fullName>
    </submittedName>
</protein>
<dbReference type="OrthoDB" id="9798833at2"/>
<dbReference type="EMBL" id="PPPD01000001">
    <property type="protein sequence ID" value="PNY80591.1"/>
    <property type="molecule type" value="Genomic_DNA"/>
</dbReference>
<comment type="caution">
    <text evidence="2">The sequence shown here is derived from an EMBL/GenBank/DDBJ whole genome shotgun (WGS) entry which is preliminary data.</text>
</comment>
<evidence type="ECO:0000259" key="1">
    <source>
        <dbReference type="PROSITE" id="PS51832"/>
    </source>
</evidence>
<organism evidence="2 3">
    <name type="scientific">Deinococcus koreensis</name>
    <dbReference type="NCBI Taxonomy" id="2054903"/>
    <lineage>
        <taxon>Bacteria</taxon>
        <taxon>Thermotogati</taxon>
        <taxon>Deinococcota</taxon>
        <taxon>Deinococci</taxon>
        <taxon>Deinococcales</taxon>
        <taxon>Deinococcaceae</taxon>
        <taxon>Deinococcus</taxon>
    </lineage>
</organism>
<dbReference type="InterPro" id="IPR037522">
    <property type="entry name" value="HD_GYP_dom"/>
</dbReference>
<dbReference type="InterPro" id="IPR003607">
    <property type="entry name" value="HD/PDEase_dom"/>
</dbReference>
<sequence length="225" mass="25101">MNEYVPGQHSDRLPETFSLLSQAPDAIVQDTCDEAGIWMRQLLGRPVEGHECQVTLLALRLALEAGEVRTTQGIRQVIWAGMLHDIGKSAIDPRIINKPGGLTDQEQEIMRHHPSLGRRLASMAPGVDAEILTAINHHHERWDGQGYPAGLIGESIPMLARILKVADVYDALVTDRPYRPAWSTEEAVTYLMNHAGTDFDPRLVRVFVHQVLCTHGSQDSQFPEF</sequence>